<evidence type="ECO:0000256" key="1">
    <source>
        <dbReference type="SAM" id="Phobius"/>
    </source>
</evidence>
<organism evidence="2 3">
    <name type="scientific">Flavobacterium fluviale</name>
    <dbReference type="NCBI Taxonomy" id="2249356"/>
    <lineage>
        <taxon>Bacteria</taxon>
        <taxon>Pseudomonadati</taxon>
        <taxon>Bacteroidota</taxon>
        <taxon>Flavobacteriia</taxon>
        <taxon>Flavobacteriales</taxon>
        <taxon>Flavobacteriaceae</taxon>
        <taxon>Flavobacterium</taxon>
    </lineage>
</organism>
<keyword evidence="1" id="KW-0472">Membrane</keyword>
<evidence type="ECO:0000313" key="3">
    <source>
        <dbReference type="Proteomes" id="UP000251561"/>
    </source>
</evidence>
<dbReference type="OrthoDB" id="1376051at2"/>
<protein>
    <submittedName>
        <fullName evidence="2">Uncharacterized protein</fullName>
    </submittedName>
</protein>
<proteinExistence type="predicted"/>
<feature type="transmembrane region" description="Helical" evidence="1">
    <location>
        <begin position="125"/>
        <end position="143"/>
    </location>
</feature>
<feature type="transmembrane region" description="Helical" evidence="1">
    <location>
        <begin position="18"/>
        <end position="35"/>
    </location>
</feature>
<keyword evidence="3" id="KW-1185">Reference proteome</keyword>
<dbReference type="AlphaFoldDB" id="A0A344LNW6"/>
<accession>A0A344LNW6</accession>
<feature type="transmembrane region" description="Helical" evidence="1">
    <location>
        <begin position="68"/>
        <end position="92"/>
    </location>
</feature>
<sequence>MTRRSEDLKIFLNESLKVMWNYFFLLFFFVFYAFMSYKWGSFLIPNFVVGFILLLFLTYFYYKYSDRGLILISMFNLFLYALLFLSSIFIYFDRENEKRTYYIFPILISILLMIVQKQIMNYDEAFWGIYIPVTGAFFPLYFLKYYIKYMKEEV</sequence>
<feature type="transmembrane region" description="Helical" evidence="1">
    <location>
        <begin position="42"/>
        <end position="62"/>
    </location>
</feature>
<dbReference type="EMBL" id="CP030261">
    <property type="protein sequence ID" value="AXB55608.1"/>
    <property type="molecule type" value="Genomic_DNA"/>
</dbReference>
<evidence type="ECO:0000313" key="2">
    <source>
        <dbReference type="EMBL" id="AXB55608.1"/>
    </source>
</evidence>
<dbReference type="Proteomes" id="UP000251561">
    <property type="component" value="Chromosome"/>
</dbReference>
<reference evidence="2 3" key="1">
    <citation type="submission" date="2018-06" db="EMBL/GenBank/DDBJ databases">
        <title>Genome sequencing of Flavobacterium.</title>
        <authorList>
            <person name="Baek M.-G."/>
            <person name="Yi H."/>
        </authorList>
    </citation>
    <scope>NUCLEOTIDE SEQUENCE [LARGE SCALE GENOMIC DNA]</scope>
    <source>
        <strain evidence="2 3">HYN0086</strain>
    </source>
</reference>
<gene>
    <name evidence="2" type="ORF">HYN86_02910</name>
</gene>
<keyword evidence="1" id="KW-1133">Transmembrane helix</keyword>
<name>A0A344LNW6_9FLAO</name>
<keyword evidence="1" id="KW-0812">Transmembrane</keyword>
<feature type="transmembrane region" description="Helical" evidence="1">
    <location>
        <begin position="101"/>
        <end position="119"/>
    </location>
</feature>
<dbReference type="KEGG" id="ffl:HYN86_02910"/>